<dbReference type="InterPro" id="IPR018511">
    <property type="entry name" value="Hemolysin-typ_Ca-bd_CS"/>
</dbReference>
<gene>
    <name evidence="4" type="ORF">Aco03nite_065830</name>
</gene>
<dbReference type="InterPro" id="IPR001343">
    <property type="entry name" value="Hemolysn_Ca-bd"/>
</dbReference>
<evidence type="ECO:0000256" key="3">
    <source>
        <dbReference type="SAM" id="SignalP"/>
    </source>
</evidence>
<evidence type="ECO:0008006" key="6">
    <source>
        <dbReference type="Google" id="ProtNLM"/>
    </source>
</evidence>
<protein>
    <recommendedName>
        <fullName evidence="6">Hemolysin-type calcium-binding region</fullName>
    </recommendedName>
</protein>
<accession>A0ABQ3XI60</accession>
<keyword evidence="3" id="KW-0732">Signal</keyword>
<dbReference type="InterPro" id="IPR050557">
    <property type="entry name" value="RTX_toxin/Mannuronan_C5-epim"/>
</dbReference>
<dbReference type="PRINTS" id="PR00313">
    <property type="entry name" value="CABNDNGRPT"/>
</dbReference>
<evidence type="ECO:0000313" key="5">
    <source>
        <dbReference type="Proteomes" id="UP000612282"/>
    </source>
</evidence>
<dbReference type="Proteomes" id="UP000612282">
    <property type="component" value="Unassembled WGS sequence"/>
</dbReference>
<dbReference type="InterPro" id="IPR011049">
    <property type="entry name" value="Serralysin-like_metalloprot_C"/>
</dbReference>
<dbReference type="Pfam" id="PF00353">
    <property type="entry name" value="HemolysinCabind"/>
    <property type="match status" value="2"/>
</dbReference>
<name>A0ABQ3XI60_9ACTN</name>
<feature type="signal peptide" evidence="3">
    <location>
        <begin position="1"/>
        <end position="28"/>
    </location>
</feature>
<evidence type="ECO:0000313" key="4">
    <source>
        <dbReference type="EMBL" id="GID58179.1"/>
    </source>
</evidence>
<dbReference type="PANTHER" id="PTHR38340">
    <property type="entry name" value="S-LAYER PROTEIN"/>
    <property type="match status" value="1"/>
</dbReference>
<comment type="caution">
    <text evidence="4">The sequence shown here is derived from an EMBL/GenBank/DDBJ whole genome shotgun (WGS) entry which is preliminary data.</text>
</comment>
<organism evidence="4 5">
    <name type="scientific">Actinoplanes couchii</name>
    <dbReference type="NCBI Taxonomy" id="403638"/>
    <lineage>
        <taxon>Bacteria</taxon>
        <taxon>Bacillati</taxon>
        <taxon>Actinomycetota</taxon>
        <taxon>Actinomycetes</taxon>
        <taxon>Micromonosporales</taxon>
        <taxon>Micromonosporaceae</taxon>
        <taxon>Actinoplanes</taxon>
    </lineage>
</organism>
<dbReference type="Gene3D" id="2.150.10.10">
    <property type="entry name" value="Serralysin-like metalloprotease, C-terminal"/>
    <property type="match status" value="1"/>
</dbReference>
<reference evidence="4 5" key="1">
    <citation type="submission" date="2021-01" db="EMBL/GenBank/DDBJ databases">
        <title>Whole genome shotgun sequence of Actinoplanes couchii NBRC 106145.</title>
        <authorList>
            <person name="Komaki H."/>
            <person name="Tamura T."/>
        </authorList>
    </citation>
    <scope>NUCLEOTIDE SEQUENCE [LARGE SCALE GENOMIC DNA]</scope>
    <source>
        <strain evidence="4 5">NBRC 106145</strain>
    </source>
</reference>
<evidence type="ECO:0000256" key="1">
    <source>
        <dbReference type="ARBA" id="ARBA00004613"/>
    </source>
</evidence>
<proteinExistence type="predicted"/>
<evidence type="ECO:0000256" key="2">
    <source>
        <dbReference type="ARBA" id="ARBA00022525"/>
    </source>
</evidence>
<dbReference type="PROSITE" id="PS00330">
    <property type="entry name" value="HEMOLYSIN_CALCIUM"/>
    <property type="match status" value="3"/>
</dbReference>
<dbReference type="RefSeq" id="WP_275415927.1">
    <property type="nucleotide sequence ID" value="NZ_BAAAQE010000006.1"/>
</dbReference>
<sequence length="200" mass="20377">MFLFNRKTLAIAGAAAAMTTLFAAPAQAQVPAPAKGYAEVLGRNNTIVQFVAGRAQANSLVITISGRTITLDDRVALRPGKGCKAVKGGKTKVKCTVARKPTEISVLLGDKNDKVVNTTGVYMYADGHTGNDTLLGGSGADKLVGGPGNDYINGRGGNDVIAGDAGNDVLHGGNGNDILYGGPGNDKIIGGPGKDRIISN</sequence>
<keyword evidence="2" id="KW-0964">Secreted</keyword>
<dbReference type="SUPFAM" id="SSF51120">
    <property type="entry name" value="beta-Roll"/>
    <property type="match status" value="1"/>
</dbReference>
<dbReference type="EMBL" id="BOMG01000082">
    <property type="protein sequence ID" value="GID58179.1"/>
    <property type="molecule type" value="Genomic_DNA"/>
</dbReference>
<feature type="chain" id="PRO_5046574105" description="Hemolysin-type calcium-binding region" evidence="3">
    <location>
        <begin position="29"/>
        <end position="200"/>
    </location>
</feature>
<keyword evidence="5" id="KW-1185">Reference proteome</keyword>
<dbReference type="PANTHER" id="PTHR38340:SF1">
    <property type="entry name" value="S-LAYER PROTEIN"/>
    <property type="match status" value="1"/>
</dbReference>
<comment type="subcellular location">
    <subcellularLocation>
        <location evidence="1">Secreted</location>
    </subcellularLocation>
</comment>